<protein>
    <submittedName>
        <fullName evidence="1">Uncharacterized protein</fullName>
    </submittedName>
</protein>
<proteinExistence type="predicted"/>
<dbReference type="Proteomes" id="UP000828941">
    <property type="component" value="Chromosome 4"/>
</dbReference>
<keyword evidence="2" id="KW-1185">Reference proteome</keyword>
<comment type="caution">
    <text evidence="1">The sequence shown here is derived from an EMBL/GenBank/DDBJ whole genome shotgun (WGS) entry which is preliminary data.</text>
</comment>
<name>A0ACB9PDS2_BAUVA</name>
<reference evidence="1 2" key="1">
    <citation type="journal article" date="2022" name="DNA Res.">
        <title>Chromosomal-level genome assembly of the orchid tree Bauhinia variegata (Leguminosae; Cercidoideae) supports the allotetraploid origin hypothesis of Bauhinia.</title>
        <authorList>
            <person name="Zhong Y."/>
            <person name="Chen Y."/>
            <person name="Zheng D."/>
            <person name="Pang J."/>
            <person name="Liu Y."/>
            <person name="Luo S."/>
            <person name="Meng S."/>
            <person name="Qian L."/>
            <person name="Wei D."/>
            <person name="Dai S."/>
            <person name="Zhou R."/>
        </authorList>
    </citation>
    <scope>NUCLEOTIDE SEQUENCE [LARGE SCALE GENOMIC DNA]</scope>
    <source>
        <strain evidence="1">BV-YZ2020</strain>
    </source>
</reference>
<sequence length="212" mass="23428">MSIPNTVVVLPFPAQGHVNSFMNLSRKLAEHGFKIIFVNSDFIHELVMASFGESQETFIMESSIKLVSIPDGLGSEEDRKDGSKLIHAIAKNMPASLEKLIEDVNGSCNGICCIVADVNMGWALEVARKMGIRRAAYFTFAAATFALLPSIPRLSDDGIIDFNGTPIKEKTFQLSPNMPIMHTDQLWSSNIGDPETEKHVFHYSKDSLQILN</sequence>
<dbReference type="EMBL" id="CM039429">
    <property type="protein sequence ID" value="KAI4346663.1"/>
    <property type="molecule type" value="Genomic_DNA"/>
</dbReference>
<evidence type="ECO:0000313" key="1">
    <source>
        <dbReference type="EMBL" id="KAI4346663.1"/>
    </source>
</evidence>
<accession>A0ACB9PDS2</accession>
<evidence type="ECO:0000313" key="2">
    <source>
        <dbReference type="Proteomes" id="UP000828941"/>
    </source>
</evidence>
<gene>
    <name evidence="1" type="ORF">L6164_007541</name>
</gene>
<organism evidence="1 2">
    <name type="scientific">Bauhinia variegata</name>
    <name type="common">Purple orchid tree</name>
    <name type="synonym">Phanera variegata</name>
    <dbReference type="NCBI Taxonomy" id="167791"/>
    <lineage>
        <taxon>Eukaryota</taxon>
        <taxon>Viridiplantae</taxon>
        <taxon>Streptophyta</taxon>
        <taxon>Embryophyta</taxon>
        <taxon>Tracheophyta</taxon>
        <taxon>Spermatophyta</taxon>
        <taxon>Magnoliopsida</taxon>
        <taxon>eudicotyledons</taxon>
        <taxon>Gunneridae</taxon>
        <taxon>Pentapetalae</taxon>
        <taxon>rosids</taxon>
        <taxon>fabids</taxon>
        <taxon>Fabales</taxon>
        <taxon>Fabaceae</taxon>
        <taxon>Cercidoideae</taxon>
        <taxon>Cercideae</taxon>
        <taxon>Bauhiniinae</taxon>
        <taxon>Bauhinia</taxon>
    </lineage>
</organism>